<dbReference type="STRING" id="1306947.J120_02985"/>
<evidence type="ECO:0000313" key="2">
    <source>
        <dbReference type="Proteomes" id="UP000032214"/>
    </source>
</evidence>
<reference evidence="1 2" key="1">
    <citation type="journal article" date="2013" name="Proc. Natl. Acad. Sci. U.S.A.">
        <title>Candidate phylum TM6 genome recovered from a hospital sink biofilm provides genomic insights into this uncultivated phylum.</title>
        <authorList>
            <person name="McLean J.S."/>
            <person name="Lombardo M.J."/>
            <person name="Badger J.H."/>
            <person name="Edlund A."/>
            <person name="Novotny M."/>
            <person name="Yee-Greenbaum J."/>
            <person name="Vyahhi N."/>
            <person name="Hall A.P."/>
            <person name="Yang Y."/>
            <person name="Dupont C.L."/>
            <person name="Ziegler M.G."/>
            <person name="Chitsaz H."/>
            <person name="Allen A.E."/>
            <person name="Yooseph S."/>
            <person name="Tesler G."/>
            <person name="Pevzner P.A."/>
            <person name="Friedman R.M."/>
            <person name="Nealson K.H."/>
            <person name="Venter J.C."/>
            <person name="Lasken R.S."/>
        </authorList>
    </citation>
    <scope>NUCLEOTIDE SEQUENCE [LARGE SCALE GENOMIC DNA]</scope>
    <source>
        <strain evidence="1 2">TM6SC1</strain>
    </source>
</reference>
<organism evidence="1 2">
    <name type="scientific">candidate division TM6 bacterium JCVI TM6SC1</name>
    <dbReference type="NCBI Taxonomy" id="1306947"/>
    <lineage>
        <taxon>Bacteria</taxon>
        <taxon>Candidatus Babelota</taxon>
        <taxon>Vermiphilus</taxon>
    </lineage>
</organism>
<gene>
    <name evidence="1" type="ORF">J120_02985</name>
</gene>
<name>A0A0D2I287_9BACT</name>
<dbReference type="Proteomes" id="UP000032214">
    <property type="component" value="Unassembled WGS sequence"/>
</dbReference>
<proteinExistence type="predicted"/>
<protein>
    <submittedName>
        <fullName evidence="1">Uncharacterized protein</fullName>
    </submittedName>
</protein>
<accession>A0A0D2I287</accession>
<dbReference type="AlphaFoldDB" id="A0A0D2I287"/>
<dbReference type="EMBL" id="ARQD01000002">
    <property type="protein sequence ID" value="KIX85255.1"/>
    <property type="molecule type" value="Genomic_DNA"/>
</dbReference>
<comment type="caution">
    <text evidence="1">The sequence shown here is derived from an EMBL/GenBank/DDBJ whole genome shotgun (WGS) entry which is preliminary data.</text>
</comment>
<sequence>MVQIYCGNYRPPLSYVETACGSVYQTILNDPCKNVYFYLGFEPDSNLLLYAHLSDDYSTLEVCKLNLDKISHIATQCPELNITYVNTVLDSPSPYFKPNLLTYCAYKLGLSHNNKFDKGLYTYGFATKDEKSPYILTPEQLELLYKHSLLFKRIPDQDLAIELDTSTTNGVYLIKDLKITVEDLRIFFDSLKDNQDNGLCITYYNFNSMSDYLKDILDVIQTHRDLWEYCMLPCKDIYSKDINKKIDDYIILKNIPSDDIINITDEEKLKLTVNLINKFIEEVKSCNIHCFQDIAELFRLKAPTLTHNDILNYEDTRLEKVCGKLSNQKLISYLKKSYSYIKNNVLEQNKNIDGTLEPHIRLKYTLLVHLTNSILRRYIIPLTDSNSIPAMPYISMACVIFEPLLYLLQEEVPFNQRVNDALIKYIYTT</sequence>
<keyword evidence="2" id="KW-1185">Reference proteome</keyword>
<evidence type="ECO:0000313" key="1">
    <source>
        <dbReference type="EMBL" id="KIX85255.1"/>
    </source>
</evidence>